<keyword evidence="2" id="KW-1185">Reference proteome</keyword>
<evidence type="ECO:0000313" key="2">
    <source>
        <dbReference type="Proteomes" id="UP000542776"/>
    </source>
</evidence>
<name>A0A7W6ECI4_9HYPH</name>
<evidence type="ECO:0000313" key="1">
    <source>
        <dbReference type="EMBL" id="MBB3996777.1"/>
    </source>
</evidence>
<reference evidence="1 2" key="1">
    <citation type="submission" date="2020-08" db="EMBL/GenBank/DDBJ databases">
        <title>Genomic Encyclopedia of Type Strains, Phase IV (KMG-IV): sequencing the most valuable type-strain genomes for metagenomic binning, comparative biology and taxonomic classification.</title>
        <authorList>
            <person name="Goeker M."/>
        </authorList>
    </citation>
    <scope>NUCLEOTIDE SEQUENCE [LARGE SCALE GENOMIC DNA]</scope>
    <source>
        <strain evidence="1 2">DSM 102238</strain>
    </source>
</reference>
<dbReference type="EMBL" id="JACIEK010000001">
    <property type="protein sequence ID" value="MBB3996777.1"/>
    <property type="molecule type" value="Genomic_DNA"/>
</dbReference>
<dbReference type="Proteomes" id="UP000542776">
    <property type="component" value="Unassembled WGS sequence"/>
</dbReference>
<accession>A0A7W6ECI4</accession>
<dbReference type="Pfam" id="PF04391">
    <property type="entry name" value="DUF533"/>
    <property type="match status" value="1"/>
</dbReference>
<organism evidence="1 2">
    <name type="scientific">Aureimonas pseudogalii</name>
    <dbReference type="NCBI Taxonomy" id="1744844"/>
    <lineage>
        <taxon>Bacteria</taxon>
        <taxon>Pseudomonadati</taxon>
        <taxon>Pseudomonadota</taxon>
        <taxon>Alphaproteobacteria</taxon>
        <taxon>Hyphomicrobiales</taxon>
        <taxon>Aurantimonadaceae</taxon>
        <taxon>Aureimonas</taxon>
    </lineage>
</organism>
<gene>
    <name evidence="1" type="ORF">GGR04_000598</name>
</gene>
<protein>
    <submittedName>
        <fullName evidence="1">Uncharacterized protein</fullName>
    </submittedName>
</protein>
<comment type="caution">
    <text evidence="1">The sequence shown here is derived from an EMBL/GenBank/DDBJ whole genome shotgun (WGS) entry which is preliminary data.</text>
</comment>
<dbReference type="InterPro" id="IPR007486">
    <property type="entry name" value="YebE"/>
</dbReference>
<sequence>MSFEWLWRFAARAPGARDGAALNLDALVPDVEKLGAGEPSPVAAESGIRRRRRDSVEAELSAKLLGAHLANRHQISYPLTLDFRSLAVDQADCLVDVVSATLAADGESPPARTGRAEERLRRVGADDAMVERLRKGRGAATSLAELVGQARAQDIAAHAYAVALLTAETRSPVSSLFLAYLAARLGLTQQVIGSLNRRFRG</sequence>
<dbReference type="RefSeq" id="WP_183197678.1">
    <property type="nucleotide sequence ID" value="NZ_JACIEK010000001.1"/>
</dbReference>
<dbReference type="AlphaFoldDB" id="A0A7W6ECI4"/>
<proteinExistence type="predicted"/>